<name>A0A1S7UC23_9HYPH</name>
<dbReference type="AlphaFoldDB" id="A0A1S7UC23"/>
<organism evidence="1 2">
    <name type="scientific">Agrobacterium deltaense NCPPB 1641</name>
    <dbReference type="NCBI Taxonomy" id="1183425"/>
    <lineage>
        <taxon>Bacteria</taxon>
        <taxon>Pseudomonadati</taxon>
        <taxon>Pseudomonadota</taxon>
        <taxon>Alphaproteobacteria</taxon>
        <taxon>Hyphomicrobiales</taxon>
        <taxon>Rhizobiaceae</taxon>
        <taxon>Rhizobium/Agrobacterium group</taxon>
        <taxon>Agrobacterium</taxon>
    </lineage>
</organism>
<comment type="caution">
    <text evidence="1">The sequence shown here is derived from an EMBL/GenBank/DDBJ whole genome shotgun (WGS) entry which is preliminary data.</text>
</comment>
<reference evidence="1" key="1">
    <citation type="submission" date="2016-01" db="EMBL/GenBank/DDBJ databases">
        <authorList>
            <person name="Regsiter A."/>
            <person name="william w."/>
        </authorList>
    </citation>
    <scope>NUCLEOTIDE SEQUENCE</scope>
    <source>
        <strain evidence="1">NCPPB 1641</strain>
    </source>
</reference>
<keyword evidence="2" id="KW-1185">Reference proteome</keyword>
<gene>
    <name evidence="1" type="ORF">AGR7A_pTi0065</name>
</gene>
<proteinExistence type="predicted"/>
<sequence length="71" mass="7962">MPFFLVTHTSLLEADDEQAAAHEAVNTIRRGQEVTVIVKSDEETALLVTVEAKVHSRERDTRVAMKNNDQV</sequence>
<accession>A0A1S7UC23</accession>
<protein>
    <submittedName>
        <fullName evidence="1">Uncharacterized protein</fullName>
    </submittedName>
</protein>
<dbReference type="EMBL" id="FCNP01000051">
    <property type="protein sequence ID" value="CVI64329.1"/>
    <property type="molecule type" value="Genomic_DNA"/>
</dbReference>
<evidence type="ECO:0000313" key="2">
    <source>
        <dbReference type="Proteomes" id="UP000192140"/>
    </source>
</evidence>
<evidence type="ECO:0000313" key="1">
    <source>
        <dbReference type="EMBL" id="CVI64329.1"/>
    </source>
</evidence>
<dbReference type="Proteomes" id="UP000192140">
    <property type="component" value="Unassembled WGS sequence"/>
</dbReference>